<dbReference type="RefSeq" id="WP_148783045.1">
    <property type="nucleotide sequence ID" value="NZ_VNHU01000007.1"/>
</dbReference>
<dbReference type="OrthoDB" id="649666at2"/>
<gene>
    <name evidence="3" type="ORF">BD809_10743</name>
</gene>
<dbReference type="InterPro" id="IPR006860">
    <property type="entry name" value="FecR"/>
</dbReference>
<dbReference type="InterPro" id="IPR012373">
    <property type="entry name" value="Ferrdict_sens_TM"/>
</dbReference>
<protein>
    <submittedName>
        <fullName evidence="3">FecR family protein</fullName>
    </submittedName>
</protein>
<reference evidence="3 4" key="1">
    <citation type="submission" date="2019-07" db="EMBL/GenBank/DDBJ databases">
        <title>Genomic Encyclopedia of Archaeal and Bacterial Type Strains, Phase II (KMG-II): from individual species to whole genera.</title>
        <authorList>
            <person name="Goeker M."/>
        </authorList>
    </citation>
    <scope>NUCLEOTIDE SEQUENCE [LARGE SCALE GENOMIC DNA]</scope>
    <source>
        <strain evidence="3 4">DSM 17527</strain>
    </source>
</reference>
<keyword evidence="4" id="KW-1185">Reference proteome</keyword>
<dbReference type="AlphaFoldDB" id="A0A5S5BYY9"/>
<dbReference type="InterPro" id="IPR032508">
    <property type="entry name" value="FecR_C"/>
</dbReference>
<evidence type="ECO:0000259" key="1">
    <source>
        <dbReference type="Pfam" id="PF04773"/>
    </source>
</evidence>
<feature type="domain" description="FecR protein" evidence="1">
    <location>
        <begin position="180"/>
        <end position="273"/>
    </location>
</feature>
<dbReference type="Pfam" id="PF04773">
    <property type="entry name" value="FecR"/>
    <property type="match status" value="1"/>
</dbReference>
<evidence type="ECO:0000313" key="3">
    <source>
        <dbReference type="EMBL" id="TYP72159.1"/>
    </source>
</evidence>
<proteinExistence type="predicted"/>
<sequence length="389" mass="44185">MSSILTLIQKYLNGTISSGERMQLNEWLDLNTHNRTLFKEAIKKRYSKTIPLCVDTSEAHAKFIKRISARSKSVIRLRTIQGFSKYAAILVLLLGSIYLYKNQESPLTENKKSVKFSTAAIAEDKILIKQADGSITTIDPSENGILTDKNGNPIGNKEENQLRITSDAGLESLKFMEVYIPKGKQFQMVLSDGTQVWLNAGSTLKFPQKFISSEKKRVVYLEGEAFFDVKTNKEKPFIVKAKGIDVNVLGTQFNVSSYTEDTLIKTTLVEGSVALASSDMPHKKVFLKPNDQAVYNKNNSVIHKKEVNTDIYTSWMKKRIMLQNESFEEAFRRIERAYDVKIINHNSVLAATKFTGEFDVESIYEILKTFSETLNFTYTIKEKKITIHP</sequence>
<dbReference type="EMBL" id="VNHU01000007">
    <property type="protein sequence ID" value="TYP72159.1"/>
    <property type="molecule type" value="Genomic_DNA"/>
</dbReference>
<dbReference type="FunFam" id="2.60.120.1440:FF:000001">
    <property type="entry name" value="Putative anti-sigma factor"/>
    <property type="match status" value="1"/>
</dbReference>
<dbReference type="PANTHER" id="PTHR30273:SF2">
    <property type="entry name" value="PROTEIN FECR"/>
    <property type="match status" value="1"/>
</dbReference>
<dbReference type="Proteomes" id="UP000324376">
    <property type="component" value="Unassembled WGS sequence"/>
</dbReference>
<accession>A0A5S5BYY9</accession>
<evidence type="ECO:0000313" key="4">
    <source>
        <dbReference type="Proteomes" id="UP000324376"/>
    </source>
</evidence>
<feature type="domain" description="Protein FecR C-terminal" evidence="2">
    <location>
        <begin position="320"/>
        <end position="387"/>
    </location>
</feature>
<dbReference type="Pfam" id="PF16344">
    <property type="entry name" value="FecR_C"/>
    <property type="match status" value="1"/>
</dbReference>
<dbReference type="GO" id="GO:0016989">
    <property type="term" value="F:sigma factor antagonist activity"/>
    <property type="evidence" value="ECO:0007669"/>
    <property type="project" value="TreeGrafter"/>
</dbReference>
<name>A0A5S5BYY9_9FLAO</name>
<evidence type="ECO:0000259" key="2">
    <source>
        <dbReference type="Pfam" id="PF16344"/>
    </source>
</evidence>
<organism evidence="3 4">
    <name type="scientific">Aquimarina intermedia</name>
    <dbReference type="NCBI Taxonomy" id="350814"/>
    <lineage>
        <taxon>Bacteria</taxon>
        <taxon>Pseudomonadati</taxon>
        <taxon>Bacteroidota</taxon>
        <taxon>Flavobacteriia</taxon>
        <taxon>Flavobacteriales</taxon>
        <taxon>Flavobacteriaceae</taxon>
        <taxon>Aquimarina</taxon>
    </lineage>
</organism>
<dbReference type="PANTHER" id="PTHR30273">
    <property type="entry name" value="PERIPLASMIC SIGNAL SENSOR AND SIGMA FACTOR ACTIVATOR FECR-RELATED"/>
    <property type="match status" value="1"/>
</dbReference>
<dbReference type="Gene3D" id="3.55.50.30">
    <property type="match status" value="1"/>
</dbReference>
<comment type="caution">
    <text evidence="3">The sequence shown here is derived from an EMBL/GenBank/DDBJ whole genome shotgun (WGS) entry which is preliminary data.</text>
</comment>
<dbReference type="Gene3D" id="2.60.120.1440">
    <property type="match status" value="1"/>
</dbReference>